<feature type="region of interest" description="Disordered" evidence="1">
    <location>
        <begin position="149"/>
        <end position="270"/>
    </location>
</feature>
<feature type="region of interest" description="Disordered" evidence="1">
    <location>
        <begin position="497"/>
        <end position="533"/>
    </location>
</feature>
<feature type="compositionally biased region" description="Low complexity" evidence="1">
    <location>
        <begin position="165"/>
        <end position="210"/>
    </location>
</feature>
<feature type="compositionally biased region" description="Basic and acidic residues" evidence="1">
    <location>
        <begin position="365"/>
        <end position="383"/>
    </location>
</feature>
<feature type="region of interest" description="Disordered" evidence="1">
    <location>
        <begin position="1"/>
        <end position="36"/>
    </location>
</feature>
<sequence length="625" mass="68529">MTKRNARNRRQGTNEMAGDASTLRRKGRGSPTNGGIENGEYTMIDLVRSVERLHYCKSGELKDNVLWADVKKYYKKNTGGVLTTEVFNKLAGVSGMARKDLIAGPLAGLLVAEDAAALVLRFKYDATKGDPLINHRFYLEATGAKTSVHHANDSVSPRLADLTNTVSPSRSETSSSLSPTCLSSISTDPDTEALSPRSASSPLSSAPLSPETREFVTANDGDLPTGEQSFLTARTSPITSDWETSPSMSSRDDTSTPESPLNRSTEQERTLNILDVSHGVADTTIGANEVFVEMDSPLKEEEPLKAEEKMEKKKEEVEEGSDKENHVDSSPAAEKPLEEEVIPSPPVPSPIVTKHEEEDVIGVPEDVKEEVVTAAIHEKKETEEKEVEAVNNDAIQSAVEEKEKEKEQEQAEPTPAFAEPVAEVEEEKKGEEEEAEVEEVQHDLAAGDGPVPVQYPVSPGVAEELVQQLVDAAAAASSPVTTSSSDEHLLTVIERGAVVPPPAVEEEEEELKMESEATTQPEEKMEDMEVEEVKEEEVVVLERKEELAAPIVSAAFESAEDAAMKMEDLTTSVEEKRVKMEEKKEDEESEKKEERRVEEMNQVEPTVETPPEKEEEKKEEEAVVE</sequence>
<feature type="compositionally biased region" description="Basic and acidic residues" evidence="1">
    <location>
        <begin position="296"/>
        <end position="327"/>
    </location>
</feature>
<accession>A0AAN5D9X4</accession>
<evidence type="ECO:0000313" key="2">
    <source>
        <dbReference type="EMBL" id="GMR58300.1"/>
    </source>
</evidence>
<feature type="compositionally biased region" description="Basic residues" evidence="1">
    <location>
        <begin position="1"/>
        <end position="10"/>
    </location>
</feature>
<feature type="compositionally biased region" description="Acidic residues" evidence="1">
    <location>
        <begin position="524"/>
        <end position="533"/>
    </location>
</feature>
<dbReference type="EMBL" id="BTRK01000006">
    <property type="protein sequence ID" value="GMR58300.1"/>
    <property type="molecule type" value="Genomic_DNA"/>
</dbReference>
<proteinExistence type="predicted"/>
<feature type="region of interest" description="Disordered" evidence="1">
    <location>
        <begin position="294"/>
        <end position="458"/>
    </location>
</feature>
<protein>
    <submittedName>
        <fullName evidence="2">Uncharacterized protein</fullName>
    </submittedName>
</protein>
<gene>
    <name evidence="2" type="ORF">PMAYCL1PPCAC_28495</name>
</gene>
<feature type="compositionally biased region" description="Low complexity" evidence="1">
    <location>
        <begin position="411"/>
        <end position="421"/>
    </location>
</feature>
<keyword evidence="3" id="KW-1185">Reference proteome</keyword>
<feature type="compositionally biased region" description="Basic and acidic residues" evidence="1">
    <location>
        <begin position="567"/>
        <end position="583"/>
    </location>
</feature>
<reference evidence="3" key="1">
    <citation type="submission" date="2022-10" db="EMBL/GenBank/DDBJ databases">
        <title>Genome assembly of Pristionchus species.</title>
        <authorList>
            <person name="Yoshida K."/>
            <person name="Sommer R.J."/>
        </authorList>
    </citation>
    <scope>NUCLEOTIDE SEQUENCE [LARGE SCALE GENOMIC DNA]</scope>
    <source>
        <strain evidence="3">RS5460</strain>
    </source>
</reference>
<feature type="compositionally biased region" description="Basic and acidic residues" evidence="1">
    <location>
        <begin position="589"/>
        <end position="599"/>
    </location>
</feature>
<evidence type="ECO:0000256" key="1">
    <source>
        <dbReference type="SAM" id="MobiDB-lite"/>
    </source>
</evidence>
<feature type="compositionally biased region" description="Polar residues" evidence="1">
    <location>
        <begin position="226"/>
        <end position="249"/>
    </location>
</feature>
<comment type="caution">
    <text evidence="2">The sequence shown here is derived from an EMBL/GenBank/DDBJ whole genome shotgun (WGS) entry which is preliminary data.</text>
</comment>
<dbReference type="AlphaFoldDB" id="A0AAN5D9X4"/>
<feature type="compositionally biased region" description="Basic and acidic residues" evidence="1">
    <location>
        <begin position="610"/>
        <end position="625"/>
    </location>
</feature>
<feature type="region of interest" description="Disordered" evidence="1">
    <location>
        <begin position="567"/>
        <end position="625"/>
    </location>
</feature>
<name>A0AAN5D9X4_9BILA</name>
<evidence type="ECO:0000313" key="3">
    <source>
        <dbReference type="Proteomes" id="UP001328107"/>
    </source>
</evidence>
<organism evidence="2 3">
    <name type="scientific">Pristionchus mayeri</name>
    <dbReference type="NCBI Taxonomy" id="1317129"/>
    <lineage>
        <taxon>Eukaryota</taxon>
        <taxon>Metazoa</taxon>
        <taxon>Ecdysozoa</taxon>
        <taxon>Nematoda</taxon>
        <taxon>Chromadorea</taxon>
        <taxon>Rhabditida</taxon>
        <taxon>Rhabditina</taxon>
        <taxon>Diplogasteromorpha</taxon>
        <taxon>Diplogasteroidea</taxon>
        <taxon>Neodiplogasteridae</taxon>
        <taxon>Pristionchus</taxon>
    </lineage>
</organism>
<feature type="compositionally biased region" description="Basic and acidic residues" evidence="1">
    <location>
        <begin position="399"/>
        <end position="409"/>
    </location>
</feature>
<dbReference type="Proteomes" id="UP001328107">
    <property type="component" value="Unassembled WGS sequence"/>
</dbReference>
<feature type="non-terminal residue" evidence="2">
    <location>
        <position position="625"/>
    </location>
</feature>